<gene>
    <name evidence="2" type="ORF">GCM10009745_20400</name>
</gene>
<comment type="caution">
    <text evidence="2">The sequence shown here is derived from an EMBL/GenBank/DDBJ whole genome shotgun (WGS) entry which is preliminary data.</text>
</comment>
<evidence type="ECO:0000313" key="3">
    <source>
        <dbReference type="Proteomes" id="UP001500280"/>
    </source>
</evidence>
<feature type="chain" id="PRO_5046260774" evidence="1">
    <location>
        <begin position="29"/>
        <end position="261"/>
    </location>
</feature>
<organism evidence="2 3">
    <name type="scientific">Kribbella yunnanensis</name>
    <dbReference type="NCBI Taxonomy" id="190194"/>
    <lineage>
        <taxon>Bacteria</taxon>
        <taxon>Bacillati</taxon>
        <taxon>Actinomycetota</taxon>
        <taxon>Actinomycetes</taxon>
        <taxon>Propionibacteriales</taxon>
        <taxon>Kribbellaceae</taxon>
        <taxon>Kribbella</taxon>
    </lineage>
</organism>
<keyword evidence="1" id="KW-0732">Signal</keyword>
<feature type="signal peptide" evidence="1">
    <location>
        <begin position="1"/>
        <end position="28"/>
    </location>
</feature>
<evidence type="ECO:0000256" key="1">
    <source>
        <dbReference type="SAM" id="SignalP"/>
    </source>
</evidence>
<keyword evidence="3" id="KW-1185">Reference proteome</keyword>
<name>A0ABP4SR61_9ACTN</name>
<accession>A0ABP4SR61</accession>
<proteinExistence type="predicted"/>
<protein>
    <submittedName>
        <fullName evidence="2">Uncharacterized protein</fullName>
    </submittedName>
</protein>
<reference evidence="3" key="1">
    <citation type="journal article" date="2019" name="Int. J. Syst. Evol. Microbiol.">
        <title>The Global Catalogue of Microorganisms (GCM) 10K type strain sequencing project: providing services to taxonomists for standard genome sequencing and annotation.</title>
        <authorList>
            <consortium name="The Broad Institute Genomics Platform"/>
            <consortium name="The Broad Institute Genome Sequencing Center for Infectious Disease"/>
            <person name="Wu L."/>
            <person name="Ma J."/>
        </authorList>
    </citation>
    <scope>NUCLEOTIDE SEQUENCE [LARGE SCALE GENOMIC DNA]</scope>
    <source>
        <strain evidence="3">JCM 14307</strain>
    </source>
</reference>
<dbReference type="EMBL" id="BAAANF010000006">
    <property type="protein sequence ID" value="GAA1676985.1"/>
    <property type="molecule type" value="Genomic_DNA"/>
</dbReference>
<dbReference type="Proteomes" id="UP001500280">
    <property type="component" value="Unassembled WGS sequence"/>
</dbReference>
<dbReference type="RefSeq" id="WP_344148685.1">
    <property type="nucleotide sequence ID" value="NZ_BAAANF010000006.1"/>
</dbReference>
<sequence>MKNFRLAAVPAAAAGLLLSLLTVVPASAATNGFRAWITCDPATNTIRTGVTGVGSVAANWPVKVDFKVESGYSATATTSAKIPAFGTTTTVSGKSDADGNLTVAGYQRSFPISSNLFYTEKVVATVKNLSGDFLAERSAYCAYDTRTKVTLSCDEEASTITAAVEGAQYNEPQPSGLEIKYEYETTAKSRTNEPVFGTARYLRATHRRSAVDGAFSDVGWTDTITYRPPGVYGTRTVWVTVRSPYTGMTLGSGTASCDYSY</sequence>
<evidence type="ECO:0000313" key="2">
    <source>
        <dbReference type="EMBL" id="GAA1676985.1"/>
    </source>
</evidence>